<evidence type="ECO:0000313" key="7">
    <source>
        <dbReference type="EMBL" id="KAG6463197.1"/>
    </source>
</evidence>
<evidence type="ECO:0000313" key="8">
    <source>
        <dbReference type="Proteomes" id="UP000791440"/>
    </source>
</evidence>
<dbReference type="SMART" id="SM00614">
    <property type="entry name" value="ZnF_BED"/>
    <property type="match status" value="1"/>
</dbReference>
<evidence type="ECO:0000259" key="6">
    <source>
        <dbReference type="PROSITE" id="PS50808"/>
    </source>
</evidence>
<reference evidence="7" key="2">
    <citation type="submission" date="2020-12" db="EMBL/GenBank/DDBJ databases">
        <authorList>
            <person name="Kanost M."/>
        </authorList>
    </citation>
    <scope>NUCLEOTIDE SEQUENCE</scope>
</reference>
<keyword evidence="2 4" id="KW-0863">Zinc-finger</keyword>
<dbReference type="EMBL" id="JH668955">
    <property type="protein sequence ID" value="KAG6463197.1"/>
    <property type="molecule type" value="Genomic_DNA"/>
</dbReference>
<organism evidence="7 8">
    <name type="scientific">Manduca sexta</name>
    <name type="common">Tobacco hawkmoth</name>
    <name type="synonym">Tobacco hornworm</name>
    <dbReference type="NCBI Taxonomy" id="7130"/>
    <lineage>
        <taxon>Eukaryota</taxon>
        <taxon>Metazoa</taxon>
        <taxon>Ecdysozoa</taxon>
        <taxon>Arthropoda</taxon>
        <taxon>Hexapoda</taxon>
        <taxon>Insecta</taxon>
        <taxon>Pterygota</taxon>
        <taxon>Neoptera</taxon>
        <taxon>Endopterygota</taxon>
        <taxon>Lepidoptera</taxon>
        <taxon>Glossata</taxon>
        <taxon>Ditrysia</taxon>
        <taxon>Bombycoidea</taxon>
        <taxon>Sphingidae</taxon>
        <taxon>Sphinginae</taxon>
        <taxon>Sphingini</taxon>
        <taxon>Manduca</taxon>
    </lineage>
</organism>
<dbReference type="InterPro" id="IPR003656">
    <property type="entry name" value="Znf_BED"/>
</dbReference>
<dbReference type="PROSITE" id="PS50808">
    <property type="entry name" value="ZF_BED"/>
    <property type="match status" value="2"/>
</dbReference>
<dbReference type="SUPFAM" id="SSF57667">
    <property type="entry name" value="beta-beta-alpha zinc fingers"/>
    <property type="match status" value="1"/>
</dbReference>
<dbReference type="Pfam" id="PF02892">
    <property type="entry name" value="zf-BED"/>
    <property type="match status" value="1"/>
</dbReference>
<protein>
    <recommendedName>
        <fullName evidence="6">BED-type domain-containing protein</fullName>
    </recommendedName>
</protein>
<keyword evidence="3" id="KW-0862">Zinc</keyword>
<evidence type="ECO:0000256" key="4">
    <source>
        <dbReference type="PROSITE-ProRule" id="PRU00027"/>
    </source>
</evidence>
<evidence type="ECO:0000256" key="3">
    <source>
        <dbReference type="ARBA" id="ARBA00022833"/>
    </source>
</evidence>
<feature type="region of interest" description="Disordered" evidence="5">
    <location>
        <begin position="159"/>
        <end position="212"/>
    </location>
</feature>
<comment type="caution">
    <text evidence="7">The sequence shown here is derived from an EMBL/GenBank/DDBJ whole genome shotgun (WGS) entry which is preliminary data.</text>
</comment>
<proteinExistence type="predicted"/>
<feature type="compositionally biased region" description="Basic and acidic residues" evidence="5">
    <location>
        <begin position="200"/>
        <end position="212"/>
    </location>
</feature>
<evidence type="ECO:0000256" key="2">
    <source>
        <dbReference type="ARBA" id="ARBA00022771"/>
    </source>
</evidence>
<sequence length="235" mass="27520">MPRRMNQSALWEYYDKLDDKRAKCHTCGSSISYKSTTNNLKAHLMARHPLAFTELQVKQSKDGNVAVKREDEDSNESDQLAPDIWNFFEQETGGRARCVVCRTSRPNNVEDLRNHLAEKHPKLLTGTSQETVVSEESGDEDSGNYTEVIYVEEDTKGKPSKYYVKEPKHSSRRKEHRPKKEHKQKNGERDRRLSASSDDLPIKRRRTEERNEPDQIDSFLTYIKCLLRQVIYYYF</sequence>
<gene>
    <name evidence="7" type="ORF">O3G_MSEX013727</name>
</gene>
<evidence type="ECO:0000256" key="5">
    <source>
        <dbReference type="SAM" id="MobiDB-lite"/>
    </source>
</evidence>
<name>A0A921ZS74_MANSE</name>
<reference evidence="7" key="1">
    <citation type="journal article" date="2016" name="Insect Biochem. Mol. Biol.">
        <title>Multifaceted biological insights from a draft genome sequence of the tobacco hornworm moth, Manduca sexta.</title>
        <authorList>
            <person name="Kanost M.R."/>
            <person name="Arrese E.L."/>
            <person name="Cao X."/>
            <person name="Chen Y.R."/>
            <person name="Chellapilla S."/>
            <person name="Goldsmith M.R."/>
            <person name="Grosse-Wilde E."/>
            <person name="Heckel D.G."/>
            <person name="Herndon N."/>
            <person name="Jiang H."/>
            <person name="Papanicolaou A."/>
            <person name="Qu J."/>
            <person name="Soulages J.L."/>
            <person name="Vogel H."/>
            <person name="Walters J."/>
            <person name="Waterhouse R.M."/>
            <person name="Ahn S.J."/>
            <person name="Almeida F.C."/>
            <person name="An C."/>
            <person name="Aqrawi P."/>
            <person name="Bretschneider A."/>
            <person name="Bryant W.B."/>
            <person name="Bucks S."/>
            <person name="Chao H."/>
            <person name="Chevignon G."/>
            <person name="Christen J.M."/>
            <person name="Clarke D.F."/>
            <person name="Dittmer N.T."/>
            <person name="Ferguson L.C.F."/>
            <person name="Garavelou S."/>
            <person name="Gordon K.H.J."/>
            <person name="Gunaratna R.T."/>
            <person name="Han Y."/>
            <person name="Hauser F."/>
            <person name="He Y."/>
            <person name="Heidel-Fischer H."/>
            <person name="Hirsh A."/>
            <person name="Hu Y."/>
            <person name="Jiang H."/>
            <person name="Kalra D."/>
            <person name="Klinner C."/>
            <person name="Konig C."/>
            <person name="Kovar C."/>
            <person name="Kroll A.R."/>
            <person name="Kuwar S.S."/>
            <person name="Lee S.L."/>
            <person name="Lehman R."/>
            <person name="Li K."/>
            <person name="Li Z."/>
            <person name="Liang H."/>
            <person name="Lovelace S."/>
            <person name="Lu Z."/>
            <person name="Mansfield J.H."/>
            <person name="McCulloch K.J."/>
            <person name="Mathew T."/>
            <person name="Morton B."/>
            <person name="Muzny D.M."/>
            <person name="Neunemann D."/>
            <person name="Ongeri F."/>
            <person name="Pauchet Y."/>
            <person name="Pu L.L."/>
            <person name="Pyrousis I."/>
            <person name="Rao X.J."/>
            <person name="Redding A."/>
            <person name="Roesel C."/>
            <person name="Sanchez-Gracia A."/>
            <person name="Schaack S."/>
            <person name="Shukla A."/>
            <person name="Tetreau G."/>
            <person name="Wang Y."/>
            <person name="Xiong G.H."/>
            <person name="Traut W."/>
            <person name="Walsh T.K."/>
            <person name="Worley K.C."/>
            <person name="Wu D."/>
            <person name="Wu W."/>
            <person name="Wu Y.Q."/>
            <person name="Zhang X."/>
            <person name="Zou Z."/>
            <person name="Zucker H."/>
            <person name="Briscoe A.D."/>
            <person name="Burmester T."/>
            <person name="Clem R.J."/>
            <person name="Feyereisen R."/>
            <person name="Grimmelikhuijzen C.J.P."/>
            <person name="Hamodrakas S.J."/>
            <person name="Hansson B.S."/>
            <person name="Huguet E."/>
            <person name="Jermiin L.S."/>
            <person name="Lan Q."/>
            <person name="Lehman H.K."/>
            <person name="Lorenzen M."/>
            <person name="Merzendorfer H."/>
            <person name="Michalopoulos I."/>
            <person name="Morton D.B."/>
            <person name="Muthukrishnan S."/>
            <person name="Oakeshott J.G."/>
            <person name="Palmer W."/>
            <person name="Park Y."/>
            <person name="Passarelli A.L."/>
            <person name="Rozas J."/>
            <person name="Schwartz L.M."/>
            <person name="Smith W."/>
            <person name="Southgate A."/>
            <person name="Vilcinskas A."/>
            <person name="Vogt R."/>
            <person name="Wang P."/>
            <person name="Werren J."/>
            <person name="Yu X.Q."/>
            <person name="Zhou J.J."/>
            <person name="Brown S.J."/>
            <person name="Scherer S.E."/>
            <person name="Richards S."/>
            <person name="Blissard G.W."/>
        </authorList>
    </citation>
    <scope>NUCLEOTIDE SEQUENCE</scope>
</reference>
<dbReference type="Proteomes" id="UP000791440">
    <property type="component" value="Unassembled WGS sequence"/>
</dbReference>
<dbReference type="AlphaFoldDB" id="A0A921ZS74"/>
<feature type="compositionally biased region" description="Basic and acidic residues" evidence="5">
    <location>
        <begin position="159"/>
        <end position="169"/>
    </location>
</feature>
<feature type="region of interest" description="Disordered" evidence="5">
    <location>
        <begin position="117"/>
        <end position="145"/>
    </location>
</feature>
<dbReference type="InterPro" id="IPR036236">
    <property type="entry name" value="Znf_C2H2_sf"/>
</dbReference>
<accession>A0A921ZS74</accession>
<keyword evidence="1" id="KW-0479">Metal-binding</keyword>
<feature type="compositionally biased region" description="Polar residues" evidence="5">
    <location>
        <begin position="125"/>
        <end position="134"/>
    </location>
</feature>
<evidence type="ECO:0000256" key="1">
    <source>
        <dbReference type="ARBA" id="ARBA00022723"/>
    </source>
</evidence>
<keyword evidence="8" id="KW-1185">Reference proteome</keyword>
<dbReference type="GO" id="GO:0003677">
    <property type="term" value="F:DNA binding"/>
    <property type="evidence" value="ECO:0007669"/>
    <property type="project" value="InterPro"/>
</dbReference>
<feature type="domain" description="BED-type" evidence="6">
    <location>
        <begin position="5"/>
        <end position="55"/>
    </location>
</feature>
<dbReference type="GO" id="GO:0008270">
    <property type="term" value="F:zinc ion binding"/>
    <property type="evidence" value="ECO:0007669"/>
    <property type="project" value="UniProtKB-KW"/>
</dbReference>
<feature type="compositionally biased region" description="Basic and acidic residues" evidence="5">
    <location>
        <begin position="184"/>
        <end position="193"/>
    </location>
</feature>
<feature type="domain" description="BED-type" evidence="6">
    <location>
        <begin position="79"/>
        <end position="127"/>
    </location>
</feature>
<feature type="compositionally biased region" description="Basic residues" evidence="5">
    <location>
        <begin position="170"/>
        <end position="183"/>
    </location>
</feature>